<keyword evidence="3" id="KW-1185">Reference proteome</keyword>
<name>A0A9P5NMI1_GYMJU</name>
<evidence type="ECO:0000259" key="1">
    <source>
        <dbReference type="Pfam" id="PF00144"/>
    </source>
</evidence>
<dbReference type="InterPro" id="IPR001466">
    <property type="entry name" value="Beta-lactam-related"/>
</dbReference>
<gene>
    <name evidence="2" type="ORF">CPB84DRAFT_1923439</name>
</gene>
<dbReference type="AlphaFoldDB" id="A0A9P5NMI1"/>
<dbReference type="Pfam" id="PF00144">
    <property type="entry name" value="Beta-lactamase"/>
    <property type="match status" value="1"/>
</dbReference>
<dbReference type="Gene3D" id="3.40.710.10">
    <property type="entry name" value="DD-peptidase/beta-lactamase superfamily"/>
    <property type="match status" value="1"/>
</dbReference>
<dbReference type="InterPro" id="IPR012338">
    <property type="entry name" value="Beta-lactam/transpept-like"/>
</dbReference>
<sequence length="326" mass="36637">LAGLKLIEQGKLAFDTPVADYIPQLRDPVIVDSLSTTKTTFRPAKNVLIVRHLFNFTSGLCYPQDGGTMSTGGMRLTEWFNMLKGDLPGVPLKFEPGTDCTSDVLGFVIEKASGQTLEQFFKEHIFKALDMESSFYLTPELKERFVDLSWREKDGSLSPWSNQETIIERPPNVCNPLHIQLHLGGVGLYSSMRDYLKLLRHLLKINAGIPVANPILTQESVRSIWVPALPEASEKSINEFFNLFSFDFPYSLQRGTAMAINQKNWPNQRKKGVAFWAGYAGTEHFIDPANGLAVVFGVQILPWGDKEVARTLYPELEQLIYAGLEH</sequence>
<dbReference type="OrthoDB" id="428260at2759"/>
<evidence type="ECO:0000313" key="3">
    <source>
        <dbReference type="Proteomes" id="UP000724874"/>
    </source>
</evidence>
<dbReference type="EMBL" id="JADNYJ010000051">
    <property type="protein sequence ID" value="KAF8899753.1"/>
    <property type="molecule type" value="Genomic_DNA"/>
</dbReference>
<reference evidence="2" key="1">
    <citation type="submission" date="2020-11" db="EMBL/GenBank/DDBJ databases">
        <authorList>
            <consortium name="DOE Joint Genome Institute"/>
            <person name="Ahrendt S."/>
            <person name="Riley R."/>
            <person name="Andreopoulos W."/>
            <person name="LaButti K."/>
            <person name="Pangilinan J."/>
            <person name="Ruiz-duenas F.J."/>
            <person name="Barrasa J.M."/>
            <person name="Sanchez-Garcia M."/>
            <person name="Camarero S."/>
            <person name="Miyauchi S."/>
            <person name="Serrano A."/>
            <person name="Linde D."/>
            <person name="Babiker R."/>
            <person name="Drula E."/>
            <person name="Ayuso-Fernandez I."/>
            <person name="Pacheco R."/>
            <person name="Padilla G."/>
            <person name="Ferreira P."/>
            <person name="Barriuso J."/>
            <person name="Kellner H."/>
            <person name="Castanera R."/>
            <person name="Alfaro M."/>
            <person name="Ramirez L."/>
            <person name="Pisabarro A.G."/>
            <person name="Kuo A."/>
            <person name="Tritt A."/>
            <person name="Lipzen A."/>
            <person name="He G."/>
            <person name="Yan M."/>
            <person name="Ng V."/>
            <person name="Cullen D."/>
            <person name="Martin F."/>
            <person name="Rosso M.-N."/>
            <person name="Henrissat B."/>
            <person name="Hibbett D."/>
            <person name="Martinez A.T."/>
            <person name="Grigoriev I.V."/>
        </authorList>
    </citation>
    <scope>NUCLEOTIDE SEQUENCE</scope>
    <source>
        <strain evidence="2">AH 44721</strain>
    </source>
</reference>
<dbReference type="PANTHER" id="PTHR43283:SF3">
    <property type="entry name" value="BETA-LACTAMASE FAMILY PROTEIN (AFU_ORTHOLOGUE AFUA_5G07500)"/>
    <property type="match status" value="1"/>
</dbReference>
<feature type="domain" description="Beta-lactamase-related" evidence="1">
    <location>
        <begin position="2"/>
        <end position="309"/>
    </location>
</feature>
<evidence type="ECO:0000313" key="2">
    <source>
        <dbReference type="EMBL" id="KAF8899753.1"/>
    </source>
</evidence>
<proteinExistence type="predicted"/>
<dbReference type="SUPFAM" id="SSF56601">
    <property type="entry name" value="beta-lactamase/transpeptidase-like"/>
    <property type="match status" value="1"/>
</dbReference>
<dbReference type="InterPro" id="IPR050789">
    <property type="entry name" value="Diverse_Enzym_Activities"/>
</dbReference>
<dbReference type="Proteomes" id="UP000724874">
    <property type="component" value="Unassembled WGS sequence"/>
</dbReference>
<protein>
    <submittedName>
        <fullName evidence="2">Beta-lactamase/transpeptidase-like protein</fullName>
    </submittedName>
</protein>
<dbReference type="PANTHER" id="PTHR43283">
    <property type="entry name" value="BETA-LACTAMASE-RELATED"/>
    <property type="match status" value="1"/>
</dbReference>
<feature type="non-terminal residue" evidence="2">
    <location>
        <position position="326"/>
    </location>
</feature>
<comment type="caution">
    <text evidence="2">The sequence shown here is derived from an EMBL/GenBank/DDBJ whole genome shotgun (WGS) entry which is preliminary data.</text>
</comment>
<accession>A0A9P5NMI1</accession>
<organism evidence="2 3">
    <name type="scientific">Gymnopilus junonius</name>
    <name type="common">Spectacular rustgill mushroom</name>
    <name type="synonym">Gymnopilus spectabilis subsp. junonius</name>
    <dbReference type="NCBI Taxonomy" id="109634"/>
    <lineage>
        <taxon>Eukaryota</taxon>
        <taxon>Fungi</taxon>
        <taxon>Dikarya</taxon>
        <taxon>Basidiomycota</taxon>
        <taxon>Agaricomycotina</taxon>
        <taxon>Agaricomycetes</taxon>
        <taxon>Agaricomycetidae</taxon>
        <taxon>Agaricales</taxon>
        <taxon>Agaricineae</taxon>
        <taxon>Hymenogastraceae</taxon>
        <taxon>Gymnopilus</taxon>
    </lineage>
</organism>